<feature type="compositionally biased region" description="Basic and acidic residues" evidence="2">
    <location>
        <begin position="35"/>
        <end position="45"/>
    </location>
</feature>
<reference evidence="4" key="1">
    <citation type="submission" date="2020-05" db="EMBL/GenBank/DDBJ databases">
        <title>Phylogenomic resolution of chytrid fungi.</title>
        <authorList>
            <person name="Stajich J.E."/>
            <person name="Amses K."/>
            <person name="Simmons R."/>
            <person name="Seto K."/>
            <person name="Myers J."/>
            <person name="Bonds A."/>
            <person name="Quandt C.A."/>
            <person name="Barry K."/>
            <person name="Liu P."/>
            <person name="Grigoriev I."/>
            <person name="Longcore J.E."/>
            <person name="James T.Y."/>
        </authorList>
    </citation>
    <scope>NUCLEOTIDE SEQUENCE</scope>
    <source>
        <strain evidence="4">JEL0318</strain>
    </source>
</reference>
<keyword evidence="5" id="KW-1185">Reference proteome</keyword>
<feature type="compositionally biased region" description="Low complexity" evidence="2">
    <location>
        <begin position="340"/>
        <end position="352"/>
    </location>
</feature>
<dbReference type="Proteomes" id="UP001212841">
    <property type="component" value="Unassembled WGS sequence"/>
</dbReference>
<dbReference type="GO" id="GO:0005730">
    <property type="term" value="C:nucleolus"/>
    <property type="evidence" value="ECO:0007669"/>
    <property type="project" value="TreeGrafter"/>
</dbReference>
<accession>A0AAD5WYC5</accession>
<protein>
    <submittedName>
        <fullName evidence="4">Suppressor of glycerol defect</fullName>
    </submittedName>
</protein>
<feature type="compositionally biased region" description="Basic residues" evidence="2">
    <location>
        <begin position="1"/>
        <end position="14"/>
    </location>
</feature>
<evidence type="ECO:0000313" key="5">
    <source>
        <dbReference type="Proteomes" id="UP001212841"/>
    </source>
</evidence>
<comment type="caution">
    <text evidence="4">The sequence shown here is derived from an EMBL/GenBank/DDBJ whole genome shotgun (WGS) entry which is preliminary data.</text>
</comment>
<dbReference type="GO" id="GO:0042274">
    <property type="term" value="P:ribosomal small subunit biogenesis"/>
    <property type="evidence" value="ECO:0007669"/>
    <property type="project" value="TreeGrafter"/>
</dbReference>
<dbReference type="SUPFAM" id="SSF48371">
    <property type="entry name" value="ARM repeat"/>
    <property type="match status" value="1"/>
</dbReference>
<feature type="region of interest" description="Disordered" evidence="2">
    <location>
        <begin position="232"/>
        <end position="391"/>
    </location>
</feature>
<feature type="domain" description="MIF4G" evidence="3">
    <location>
        <begin position="396"/>
        <end position="615"/>
    </location>
</feature>
<name>A0AAD5WYC5_9FUNG</name>
<feature type="region of interest" description="Disordered" evidence="2">
    <location>
        <begin position="1"/>
        <end position="150"/>
    </location>
</feature>
<evidence type="ECO:0000313" key="4">
    <source>
        <dbReference type="EMBL" id="KAJ3030691.1"/>
    </source>
</evidence>
<dbReference type="InterPro" id="IPR003890">
    <property type="entry name" value="MIF4G-like_typ-3"/>
</dbReference>
<feature type="coiled-coil region" evidence="1">
    <location>
        <begin position="601"/>
        <end position="628"/>
    </location>
</feature>
<dbReference type="EMBL" id="JADGJD010002612">
    <property type="protein sequence ID" value="KAJ3030691.1"/>
    <property type="molecule type" value="Genomic_DNA"/>
</dbReference>
<evidence type="ECO:0000256" key="2">
    <source>
        <dbReference type="SAM" id="MobiDB-lite"/>
    </source>
</evidence>
<organism evidence="4 5">
    <name type="scientific">Rhizophlyctis rosea</name>
    <dbReference type="NCBI Taxonomy" id="64517"/>
    <lineage>
        <taxon>Eukaryota</taxon>
        <taxon>Fungi</taxon>
        <taxon>Fungi incertae sedis</taxon>
        <taxon>Chytridiomycota</taxon>
        <taxon>Chytridiomycota incertae sedis</taxon>
        <taxon>Chytridiomycetes</taxon>
        <taxon>Rhizophlyctidales</taxon>
        <taxon>Rhizophlyctidaceae</taxon>
        <taxon>Rhizophlyctis</taxon>
    </lineage>
</organism>
<feature type="non-terminal residue" evidence="4">
    <location>
        <position position="1"/>
    </location>
</feature>
<dbReference type="InterPro" id="IPR050781">
    <property type="entry name" value="CWC22_splicing_factor"/>
</dbReference>
<dbReference type="PANTHER" id="PTHR18034:SF4">
    <property type="entry name" value="NUCLEOLAR MIF4G DOMAIN-CONTAINING PROTEIN 1"/>
    <property type="match status" value="1"/>
</dbReference>
<feature type="compositionally biased region" description="Low complexity" evidence="2">
    <location>
        <begin position="123"/>
        <end position="137"/>
    </location>
</feature>
<proteinExistence type="predicted"/>
<feature type="compositionally biased region" description="Polar residues" evidence="2">
    <location>
        <begin position="79"/>
        <end position="91"/>
    </location>
</feature>
<feature type="compositionally biased region" description="Acidic residues" evidence="2">
    <location>
        <begin position="309"/>
        <end position="339"/>
    </location>
</feature>
<feature type="compositionally biased region" description="Acidic residues" evidence="2">
    <location>
        <begin position="255"/>
        <end position="293"/>
    </location>
</feature>
<dbReference type="AlphaFoldDB" id="A0AAD5WYC5"/>
<dbReference type="SMART" id="SM00543">
    <property type="entry name" value="MIF4G"/>
    <property type="match status" value="1"/>
</dbReference>
<dbReference type="PANTHER" id="PTHR18034">
    <property type="entry name" value="CELL CYCLE CONTROL PROTEIN CWF22-RELATED"/>
    <property type="match status" value="1"/>
</dbReference>
<dbReference type="GO" id="GO:0003723">
    <property type="term" value="F:RNA binding"/>
    <property type="evidence" value="ECO:0007669"/>
    <property type="project" value="InterPro"/>
</dbReference>
<gene>
    <name evidence="4" type="primary">SGD1</name>
    <name evidence="4" type="ORF">HK097_005601</name>
</gene>
<evidence type="ECO:0000259" key="3">
    <source>
        <dbReference type="SMART" id="SM00543"/>
    </source>
</evidence>
<feature type="compositionally biased region" description="Basic and acidic residues" evidence="2">
    <location>
        <begin position="56"/>
        <end position="69"/>
    </location>
</feature>
<dbReference type="InterPro" id="IPR016024">
    <property type="entry name" value="ARM-type_fold"/>
</dbReference>
<dbReference type="Pfam" id="PF02854">
    <property type="entry name" value="MIF4G"/>
    <property type="match status" value="1"/>
</dbReference>
<keyword evidence="1" id="KW-0175">Coiled coil</keyword>
<sequence>MARGRGGGKGRGGRPRTDDTATLPAQLLDTLDNQKGTDAELDQRFGFRGFQKTQLSRKEDRKRQRNEKQQRKREHFSTKKSSVAPSEQACDSQGIPLKRKSDADLPTQSTKKQKTTTPPPSVPRSSVAPKSKPAAKPLPAPNEASEARKLAKLAASNPHFYSLLKEQNLISGGPAATVSTQKAAFDQDDKEIEMYARKLGLHKKKGKNKGALGKAFTEDGLDELFAGLAGDSIEKTAPKPVSSASDGQHDKSGASDDEGDDFGMGGMDEDEDDDEDDFGMSGFDEEEEDESDDMGSHGDDVSGEGSLDGSDDESMMEMDLAEEGSEATFSGEDDEEMSLSDEVGGSESGLGSAEEDSHEPEAPATSVSDTAPATKYIPPHLRPKPTSQSEQYLRMKRQLQGHLNRLSDANMESIVAAVDECLVKSSRHDIVEILTDLITTIIADHANLLDSFVMTYAAFIAALYNTIGMEFGAHLVQTVVEMLDKSRQDWLKAAKNDVAEGAGLEEQKEQEKEMRNKKCVNLVTLLGYLYDFEVVACVIIYDIIRLAIAEMSELDVELLLRLIRISGFQLRSDDPSSLKEIVLMVQEGIAKRDPTTVSTRAKFMVETIMDLKNNKRKAQKKNAQNDLQMDRLKKFVGNLGKKRGGVSNEALR</sequence>
<dbReference type="Gene3D" id="1.25.40.180">
    <property type="match status" value="1"/>
</dbReference>
<evidence type="ECO:0000256" key="1">
    <source>
        <dbReference type="SAM" id="Coils"/>
    </source>
</evidence>